<evidence type="ECO:0000256" key="1">
    <source>
        <dbReference type="SAM" id="MobiDB-lite"/>
    </source>
</evidence>
<name>A0AA38PF37_9AGAR</name>
<reference evidence="2" key="1">
    <citation type="submission" date="2022-08" db="EMBL/GenBank/DDBJ databases">
        <authorList>
            <consortium name="DOE Joint Genome Institute"/>
            <person name="Min B."/>
            <person name="Riley R."/>
            <person name="Sierra-Patev S."/>
            <person name="Naranjo-Ortiz M."/>
            <person name="Looney B."/>
            <person name="Konkel Z."/>
            <person name="Slot J.C."/>
            <person name="Sakamoto Y."/>
            <person name="Steenwyk J.L."/>
            <person name="Rokas A."/>
            <person name="Carro J."/>
            <person name="Camarero S."/>
            <person name="Ferreira P."/>
            <person name="Molpeceres G."/>
            <person name="Ruiz-Duenas F.J."/>
            <person name="Serrano A."/>
            <person name="Henrissat B."/>
            <person name="Drula E."/>
            <person name="Hughes K.W."/>
            <person name="Mata J.L."/>
            <person name="Ishikawa N.K."/>
            <person name="Vargas-Isla R."/>
            <person name="Ushijima S."/>
            <person name="Smith C.A."/>
            <person name="Ahrendt S."/>
            <person name="Andreopoulos W."/>
            <person name="He G."/>
            <person name="Labutti K."/>
            <person name="Lipzen A."/>
            <person name="Ng V."/>
            <person name="Sandor L."/>
            <person name="Barry K."/>
            <person name="Martinez A.T."/>
            <person name="Xiao Y."/>
            <person name="Gibbons J.G."/>
            <person name="Terashima K."/>
            <person name="Hibbett D.S."/>
            <person name="Grigoriev I.V."/>
        </authorList>
    </citation>
    <scope>NUCLEOTIDE SEQUENCE</scope>
    <source>
        <strain evidence="2">TFB9207</strain>
    </source>
</reference>
<dbReference type="Proteomes" id="UP001163846">
    <property type="component" value="Unassembled WGS sequence"/>
</dbReference>
<proteinExistence type="predicted"/>
<evidence type="ECO:0000313" key="3">
    <source>
        <dbReference type="Proteomes" id="UP001163846"/>
    </source>
</evidence>
<comment type="caution">
    <text evidence="2">The sequence shown here is derived from an EMBL/GenBank/DDBJ whole genome shotgun (WGS) entry which is preliminary data.</text>
</comment>
<keyword evidence="3" id="KW-1185">Reference proteome</keyword>
<accession>A0AA38PF37</accession>
<gene>
    <name evidence="2" type="ORF">F5878DRAFT_16066</name>
</gene>
<feature type="region of interest" description="Disordered" evidence="1">
    <location>
        <begin position="169"/>
        <end position="204"/>
    </location>
</feature>
<dbReference type="AlphaFoldDB" id="A0AA38PF37"/>
<evidence type="ECO:0000313" key="2">
    <source>
        <dbReference type="EMBL" id="KAJ3841401.1"/>
    </source>
</evidence>
<protein>
    <submittedName>
        <fullName evidence="2">Uncharacterized protein</fullName>
    </submittedName>
</protein>
<sequence length="335" mass="37802">MAQRIRSWTIVFSDAYVKLGLGRTKHQKIYTYLSTSSRRLDRDTKASWIRNSSSVSSSDSTFLFHTCSYQRWFVNTLESRVSVVTPIDEKLSHAYTYPSIIDFKEIICYLCVVIERLLKQIIHYLFLQLPFNMKIPSMLLYSPHMLYVVMLLQVVLDLGSIASPVPQPHSLHEGPVIQDAPSPKRRSDLSSYTGWTPETKPETAIKSLESPIDHTVKLFVPGGNGVAFQIGEDMMSFRQAVRYVRNGAVASGFSVSQSRDPDGSGGTTVGSVHVSYIERESFWSAIQERAPYDTELHLTQVVFEKLGGMKFTQTKAQLAARTALLERIRNLPNAK</sequence>
<organism evidence="2 3">
    <name type="scientific">Lentinula raphanica</name>
    <dbReference type="NCBI Taxonomy" id="153919"/>
    <lineage>
        <taxon>Eukaryota</taxon>
        <taxon>Fungi</taxon>
        <taxon>Dikarya</taxon>
        <taxon>Basidiomycota</taxon>
        <taxon>Agaricomycotina</taxon>
        <taxon>Agaricomycetes</taxon>
        <taxon>Agaricomycetidae</taxon>
        <taxon>Agaricales</taxon>
        <taxon>Marasmiineae</taxon>
        <taxon>Omphalotaceae</taxon>
        <taxon>Lentinula</taxon>
    </lineage>
</organism>
<dbReference type="EMBL" id="MU806041">
    <property type="protein sequence ID" value="KAJ3841401.1"/>
    <property type="molecule type" value="Genomic_DNA"/>
</dbReference>